<dbReference type="InterPro" id="IPR022441">
    <property type="entry name" value="Para_beta_helix_rpt-2"/>
</dbReference>
<evidence type="ECO:0000259" key="3">
    <source>
        <dbReference type="Pfam" id="PF12708"/>
    </source>
</evidence>
<proteinExistence type="predicted"/>
<feature type="domain" description="Rhamnogalacturonase A/B/Epimerase-like pectate lyase" evidence="3">
    <location>
        <begin position="91"/>
        <end position="244"/>
    </location>
</feature>
<evidence type="ECO:0000313" key="5">
    <source>
        <dbReference type="EMBL" id="MDR6225454.1"/>
    </source>
</evidence>
<evidence type="ECO:0000313" key="6">
    <source>
        <dbReference type="Proteomes" id="UP001185012"/>
    </source>
</evidence>
<keyword evidence="1" id="KW-0175">Coiled coil</keyword>
<dbReference type="EMBL" id="JAVDQG010000003">
    <property type="protein sequence ID" value="MDR6225454.1"/>
    <property type="molecule type" value="Genomic_DNA"/>
</dbReference>
<accession>A0ABU1IL01</accession>
<dbReference type="Proteomes" id="UP001185012">
    <property type="component" value="Unassembled WGS sequence"/>
</dbReference>
<dbReference type="InterPro" id="IPR006626">
    <property type="entry name" value="PbH1"/>
</dbReference>
<protein>
    <submittedName>
        <fullName evidence="5">Parallel beta-helix repeat protein</fullName>
    </submittedName>
</protein>
<dbReference type="SUPFAM" id="SSF51126">
    <property type="entry name" value="Pectin lyase-like"/>
    <property type="match status" value="2"/>
</dbReference>
<gene>
    <name evidence="5" type="ORF">JOE21_001452</name>
</gene>
<reference evidence="5 6" key="1">
    <citation type="submission" date="2023-07" db="EMBL/GenBank/DDBJ databases">
        <title>Genomic Encyclopedia of Type Strains, Phase IV (KMG-IV): sequencing the most valuable type-strain genomes for metagenomic binning, comparative biology and taxonomic classification.</title>
        <authorList>
            <person name="Goeker M."/>
        </authorList>
    </citation>
    <scope>NUCLEOTIDE SEQUENCE [LARGE SCALE GENOMIC DNA]</scope>
    <source>
        <strain evidence="5 6">DSM 45903</strain>
    </source>
</reference>
<dbReference type="InterPro" id="IPR012334">
    <property type="entry name" value="Pectin_lyas_fold"/>
</dbReference>
<dbReference type="SMART" id="SM00710">
    <property type="entry name" value="PbH1"/>
    <property type="match status" value="12"/>
</dbReference>
<dbReference type="Pfam" id="PF13229">
    <property type="entry name" value="Beta_helix"/>
    <property type="match status" value="1"/>
</dbReference>
<sequence length="547" mass="59500">MPAYRKIENRDTLVDWKEKFNYNADRNTDLKNRLDVLEAGGTTDGEVIGLRSSTTFQYIGETADARVEHAEQQIVETQNRLGELENRDLKIINVREYGAAGDGVTDDSAAIQAALDKAREYGGGEVYVPDGSYAIKAPLRIYSYTRLKLSSQVAIIRAGAFSPMIISGIGNVDEYDGVQHVEICGGTWNGNGTQFPSSFTHIMFGHAKDIVIRDTRMLDNYNSHCIELNAVQNASVIHCLFKGFQGVRFTEAVQLDLAKSASQFPYYGNYDDTPCDNILITGCTFEDWNRGVGSHSATAGVFHTNIRIIGNHFRNLTGQAIRGYQYKHAAVIGNTFENVRMAIEMRPGIGVDASPSGFYVIQGNTITKTTDPSLGHGIWVNGDSGVSIHDVIIEGNVVDSTAVNGIYVEYTDRVIIRGNLIREAGNQGISVLGMNNSQVSGNIVYHAQQNGIVLNSSNDNVVHDNLAHGNGRSGAGVGNLSLVTSSHRNNVQKNTVRRSGGFPEWGIRVTNTCQDNMVTNNDALNGGQASPIQDNGLRTVTTAGNRT</sequence>
<evidence type="ECO:0000256" key="2">
    <source>
        <dbReference type="SAM" id="MobiDB-lite"/>
    </source>
</evidence>
<dbReference type="RefSeq" id="WP_309864171.1">
    <property type="nucleotide sequence ID" value="NZ_JAVDQG010000003.1"/>
</dbReference>
<dbReference type="InterPro" id="IPR039448">
    <property type="entry name" value="Beta_helix"/>
</dbReference>
<organism evidence="5 6">
    <name type="scientific">Desmospora profundinema</name>
    <dbReference type="NCBI Taxonomy" id="1571184"/>
    <lineage>
        <taxon>Bacteria</taxon>
        <taxon>Bacillati</taxon>
        <taxon>Bacillota</taxon>
        <taxon>Bacilli</taxon>
        <taxon>Bacillales</taxon>
        <taxon>Thermoactinomycetaceae</taxon>
        <taxon>Desmospora</taxon>
    </lineage>
</organism>
<dbReference type="InterPro" id="IPR011050">
    <property type="entry name" value="Pectin_lyase_fold/virulence"/>
</dbReference>
<evidence type="ECO:0000259" key="4">
    <source>
        <dbReference type="Pfam" id="PF13229"/>
    </source>
</evidence>
<dbReference type="Gene3D" id="2.160.20.10">
    <property type="entry name" value="Single-stranded right-handed beta-helix, Pectin lyase-like"/>
    <property type="match status" value="2"/>
</dbReference>
<comment type="caution">
    <text evidence="5">The sequence shown here is derived from an EMBL/GenBank/DDBJ whole genome shotgun (WGS) entry which is preliminary data.</text>
</comment>
<keyword evidence="6" id="KW-1185">Reference proteome</keyword>
<feature type="coiled-coil region" evidence="1">
    <location>
        <begin position="60"/>
        <end position="87"/>
    </location>
</feature>
<dbReference type="Pfam" id="PF12708">
    <property type="entry name" value="Pect-lyase_RHGA_epim"/>
    <property type="match status" value="1"/>
</dbReference>
<feature type="domain" description="Right handed beta helix" evidence="4">
    <location>
        <begin position="330"/>
        <end position="476"/>
    </location>
</feature>
<dbReference type="NCBIfam" id="TIGR03804">
    <property type="entry name" value="para_beta_helix"/>
    <property type="match status" value="1"/>
</dbReference>
<feature type="region of interest" description="Disordered" evidence="2">
    <location>
        <begin position="525"/>
        <end position="547"/>
    </location>
</feature>
<evidence type="ECO:0000256" key="1">
    <source>
        <dbReference type="SAM" id="Coils"/>
    </source>
</evidence>
<name>A0ABU1IL01_9BACL</name>
<dbReference type="InterPro" id="IPR024535">
    <property type="entry name" value="RHGA/B-epi-like_pectate_lyase"/>
</dbReference>